<dbReference type="Gene3D" id="2.40.50.580">
    <property type="match status" value="1"/>
</dbReference>
<dbReference type="Gene3D" id="3.40.1350.60">
    <property type="match status" value="1"/>
</dbReference>
<dbReference type="RefSeq" id="WP_183910787.1">
    <property type="nucleotide sequence ID" value="NZ_JACHXZ010000003.1"/>
</dbReference>
<evidence type="ECO:0000313" key="5">
    <source>
        <dbReference type="Proteomes" id="UP000559987"/>
    </source>
</evidence>
<protein>
    <recommendedName>
        <fullName evidence="1">Sugar fermentation stimulation protein homolog</fullName>
    </recommendedName>
</protein>
<comment type="similarity">
    <text evidence="1">Belongs to the SfsA family.</text>
</comment>
<evidence type="ECO:0000259" key="3">
    <source>
        <dbReference type="Pfam" id="PF17746"/>
    </source>
</evidence>
<evidence type="ECO:0000313" key="4">
    <source>
        <dbReference type="EMBL" id="MBB3169307.1"/>
    </source>
</evidence>
<dbReference type="PANTHER" id="PTHR30545:SF2">
    <property type="entry name" value="SUGAR FERMENTATION STIMULATION PROTEIN A"/>
    <property type="match status" value="1"/>
</dbReference>
<accession>A0A839UVB5</accession>
<dbReference type="PANTHER" id="PTHR30545">
    <property type="entry name" value="SUGAR FERMENTATION STIMULATION PROTEIN A"/>
    <property type="match status" value="1"/>
</dbReference>
<dbReference type="CDD" id="cd22359">
    <property type="entry name" value="SfsA-like_bacterial"/>
    <property type="match status" value="1"/>
</dbReference>
<comment type="caution">
    <text evidence="4">The sequence shown here is derived from an EMBL/GenBank/DDBJ whole genome shotgun (WGS) entry which is preliminary data.</text>
</comment>
<dbReference type="InterPro" id="IPR005224">
    <property type="entry name" value="SfsA"/>
</dbReference>
<feature type="domain" description="Sugar fermentation stimulation protein C-terminal" evidence="2">
    <location>
        <begin position="84"/>
        <end position="222"/>
    </location>
</feature>
<gene>
    <name evidence="1" type="primary">sfsA</name>
    <name evidence="4" type="ORF">FHS30_002515</name>
</gene>
<dbReference type="FunFam" id="3.40.1350.60:FF:000001">
    <property type="entry name" value="Sugar fermentation stimulation protein A"/>
    <property type="match status" value="1"/>
</dbReference>
<dbReference type="InterPro" id="IPR040452">
    <property type="entry name" value="SfsA_C"/>
</dbReference>
<dbReference type="InterPro" id="IPR041465">
    <property type="entry name" value="SfsA_N"/>
</dbReference>
<dbReference type="AlphaFoldDB" id="A0A839UVB5"/>
<dbReference type="Pfam" id="PF03749">
    <property type="entry name" value="SfsA"/>
    <property type="match status" value="1"/>
</dbReference>
<dbReference type="Proteomes" id="UP000559987">
    <property type="component" value="Unassembled WGS sequence"/>
</dbReference>
<organism evidence="4 5">
    <name type="scientific">Simiduia aestuariiviva</name>
    <dbReference type="NCBI Taxonomy" id="1510459"/>
    <lineage>
        <taxon>Bacteria</taxon>
        <taxon>Pseudomonadati</taxon>
        <taxon>Pseudomonadota</taxon>
        <taxon>Gammaproteobacteria</taxon>
        <taxon>Cellvibrionales</taxon>
        <taxon>Cellvibrionaceae</taxon>
        <taxon>Simiduia</taxon>
    </lineage>
</organism>
<dbReference type="HAMAP" id="MF_00095">
    <property type="entry name" value="SfsA"/>
    <property type="match status" value="1"/>
</dbReference>
<proteinExistence type="inferred from homology"/>
<feature type="domain" description="SfsA N-terminal OB" evidence="3">
    <location>
        <begin position="13"/>
        <end position="75"/>
    </location>
</feature>
<dbReference type="NCBIfam" id="TIGR00230">
    <property type="entry name" value="sfsA"/>
    <property type="match status" value="1"/>
</dbReference>
<sequence length="238" mass="26033">MQFDPPLIEGRLVKRYKRFLADVVTDTNEAITIHCPNTGSMRACLSEGAPCWYSKSDSKTRKYPHTWEIATTPDGFLAGINTHRANGLVEELLVTGGEPTLAEYGQLQREVKYGEEKSRIDFLLRGEGLPDCYVEVKNVTLHEGGGLGLFPDAVSERGAKHLRELASMVALGHRAVLLFCVQHTGVTRVAPADAIDPRYGALLREVAAKGVEVLAWGARLSAREISLVTPLPVDLSPI</sequence>
<reference evidence="4 5" key="1">
    <citation type="submission" date="2020-08" db="EMBL/GenBank/DDBJ databases">
        <title>Genomic Encyclopedia of Type Strains, Phase III (KMG-III): the genomes of soil and plant-associated and newly described type strains.</title>
        <authorList>
            <person name="Whitman W."/>
        </authorList>
    </citation>
    <scope>NUCLEOTIDE SEQUENCE [LARGE SCALE GENOMIC DNA]</scope>
    <source>
        <strain evidence="4 5">CECT 8571</strain>
    </source>
</reference>
<dbReference type="FunFam" id="2.40.50.580:FF:000001">
    <property type="entry name" value="Sugar fermentation stimulation protein A"/>
    <property type="match status" value="1"/>
</dbReference>
<dbReference type="Pfam" id="PF17746">
    <property type="entry name" value="SfsA_N"/>
    <property type="match status" value="1"/>
</dbReference>
<evidence type="ECO:0000256" key="1">
    <source>
        <dbReference type="HAMAP-Rule" id="MF_00095"/>
    </source>
</evidence>
<evidence type="ECO:0000259" key="2">
    <source>
        <dbReference type="Pfam" id="PF03749"/>
    </source>
</evidence>
<name>A0A839UVB5_9GAMM</name>
<dbReference type="GO" id="GO:0003677">
    <property type="term" value="F:DNA binding"/>
    <property type="evidence" value="ECO:0007669"/>
    <property type="project" value="InterPro"/>
</dbReference>
<keyword evidence="5" id="KW-1185">Reference proteome</keyword>
<dbReference type="EMBL" id="JACHXZ010000003">
    <property type="protein sequence ID" value="MBB3169307.1"/>
    <property type="molecule type" value="Genomic_DNA"/>
</dbReference>